<keyword evidence="1" id="KW-0378">Hydrolase</keyword>
<reference evidence="1 2" key="1">
    <citation type="submission" date="2012-10" db="EMBL/GenBank/DDBJ databases">
        <title>Genome sequence of Vibrio Cholerae HENC-02.</title>
        <authorList>
            <person name="Eppinger M."/>
            <person name="Hasan N.A."/>
            <person name="Sengamalay N."/>
            <person name="Hine E."/>
            <person name="Su Q."/>
            <person name="Daugherty S.C."/>
            <person name="Young S."/>
            <person name="Sadzewicz L."/>
            <person name="Tallon L."/>
            <person name="Cebula T.A."/>
            <person name="Ravel J."/>
            <person name="Colwell R.R."/>
        </authorList>
    </citation>
    <scope>NUCLEOTIDE SEQUENCE [LARGE SCALE GENOMIC DNA]</scope>
    <source>
        <strain evidence="1 2">HENC-02</strain>
    </source>
</reference>
<comment type="caution">
    <text evidence="1">The sequence shown here is derived from an EMBL/GenBank/DDBJ whole genome shotgun (WGS) entry which is preliminary data.</text>
</comment>
<keyword evidence="1" id="KW-0067">ATP-binding</keyword>
<gene>
    <name evidence="1" type="primary">clpA</name>
    <name evidence="1" type="ORF">VCHENC02_3161A</name>
</gene>
<protein>
    <submittedName>
        <fullName evidence="1">ATP-dependent Clp protease ATP-binding subunit ClpA</fullName>
    </submittedName>
</protein>
<dbReference type="GO" id="GO:0006508">
    <property type="term" value="P:proteolysis"/>
    <property type="evidence" value="ECO:0007669"/>
    <property type="project" value="UniProtKB-KW"/>
</dbReference>
<evidence type="ECO:0000313" key="1">
    <source>
        <dbReference type="EMBL" id="EKM31177.1"/>
    </source>
</evidence>
<accession>A0A454CXR3</accession>
<evidence type="ECO:0000313" key="2">
    <source>
        <dbReference type="Proteomes" id="UP000008367"/>
    </source>
</evidence>
<sequence length="11" mass="1240">MVLPKLLVQAK</sequence>
<proteinExistence type="predicted"/>
<organism evidence="1 2">
    <name type="scientific">Vibrio harveyi</name>
    <name type="common">Beneckea harveyi</name>
    <dbReference type="NCBI Taxonomy" id="669"/>
    <lineage>
        <taxon>Bacteria</taxon>
        <taxon>Pseudomonadati</taxon>
        <taxon>Pseudomonadota</taxon>
        <taxon>Gammaproteobacteria</taxon>
        <taxon>Vibrionales</taxon>
        <taxon>Vibrionaceae</taxon>
        <taxon>Vibrio</taxon>
    </lineage>
</organism>
<dbReference type="Proteomes" id="UP000008367">
    <property type="component" value="Unassembled WGS sequence"/>
</dbReference>
<dbReference type="GO" id="GO:0008233">
    <property type="term" value="F:peptidase activity"/>
    <property type="evidence" value="ECO:0007669"/>
    <property type="project" value="UniProtKB-KW"/>
</dbReference>
<dbReference type="GO" id="GO:0005524">
    <property type="term" value="F:ATP binding"/>
    <property type="evidence" value="ECO:0007669"/>
    <property type="project" value="UniProtKB-KW"/>
</dbReference>
<feature type="non-terminal residue" evidence="1">
    <location>
        <position position="11"/>
    </location>
</feature>
<keyword evidence="1" id="KW-0547">Nucleotide-binding</keyword>
<dbReference type="EMBL" id="AJSR01001304">
    <property type="protein sequence ID" value="EKM31177.1"/>
    <property type="molecule type" value="Genomic_DNA"/>
</dbReference>
<keyword evidence="1" id="KW-0645">Protease</keyword>
<name>A0A454CXR3_VIBHA</name>